<evidence type="ECO:0000313" key="1">
    <source>
        <dbReference type="EMBL" id="CAG9610533.1"/>
    </source>
</evidence>
<protein>
    <submittedName>
        <fullName evidence="1">Uncharacterized protein</fullName>
    </submittedName>
</protein>
<keyword evidence="2" id="KW-1185">Reference proteome</keyword>
<dbReference type="Proteomes" id="UP000789845">
    <property type="component" value="Unassembled WGS sequence"/>
</dbReference>
<gene>
    <name evidence="1" type="ORF">NEOCIP111885_04308</name>
</gene>
<comment type="caution">
    <text evidence="1">The sequence shown here is derived from an EMBL/GenBank/DDBJ whole genome shotgun (WGS) entry which is preliminary data.</text>
</comment>
<organism evidence="1 2">
    <name type="scientific">Pseudoneobacillus rhizosphaerae</name>
    <dbReference type="NCBI Taxonomy" id="2880968"/>
    <lineage>
        <taxon>Bacteria</taxon>
        <taxon>Bacillati</taxon>
        <taxon>Bacillota</taxon>
        <taxon>Bacilli</taxon>
        <taxon>Bacillales</taxon>
        <taxon>Bacillaceae</taxon>
        <taxon>Pseudoneobacillus</taxon>
    </lineage>
</organism>
<evidence type="ECO:0000313" key="2">
    <source>
        <dbReference type="Proteomes" id="UP000789845"/>
    </source>
</evidence>
<accession>A0A9C7LCW4</accession>
<name>A0A9C7LCW4_9BACI</name>
<dbReference type="AlphaFoldDB" id="A0A9C7LCW4"/>
<sequence length="99" mass="11519">MKKIPEQFEIETLKLIKNRLDYIYSIAKSYNNDNPELMDTIEGLAAVANMFAKIKLEEFNGYTETLSPQGFIVGKLGNSYSRMKEYEKQKDLDFPAWKL</sequence>
<dbReference type="RefSeq" id="WP_230498895.1">
    <property type="nucleotide sequence ID" value="NZ_CAKJTG010000039.1"/>
</dbReference>
<reference evidence="1" key="1">
    <citation type="submission" date="2021-10" db="EMBL/GenBank/DDBJ databases">
        <authorList>
            <person name="Criscuolo A."/>
        </authorList>
    </citation>
    <scope>NUCLEOTIDE SEQUENCE</scope>
    <source>
        <strain evidence="1">CIP111885</strain>
    </source>
</reference>
<dbReference type="EMBL" id="CAKJTG010000039">
    <property type="protein sequence ID" value="CAG9610533.1"/>
    <property type="molecule type" value="Genomic_DNA"/>
</dbReference>
<proteinExistence type="predicted"/>